<dbReference type="InterPro" id="IPR011990">
    <property type="entry name" value="TPR-like_helical_dom_sf"/>
</dbReference>
<dbReference type="InterPro" id="IPR036388">
    <property type="entry name" value="WH-like_DNA-bd_sf"/>
</dbReference>
<dbReference type="InterPro" id="IPR027417">
    <property type="entry name" value="P-loop_NTPase"/>
</dbReference>
<dbReference type="Proteomes" id="UP001185737">
    <property type="component" value="Unassembled WGS sequence"/>
</dbReference>
<dbReference type="Gene3D" id="3.40.50.300">
    <property type="entry name" value="P-loop containing nucleotide triphosphate hydrolases"/>
    <property type="match status" value="1"/>
</dbReference>
<evidence type="ECO:0000313" key="3">
    <source>
        <dbReference type="Proteomes" id="UP001185737"/>
    </source>
</evidence>
<gene>
    <name evidence="2" type="ORF">R3Q59_14620</name>
</gene>
<dbReference type="SUPFAM" id="SSF48452">
    <property type="entry name" value="TPR-like"/>
    <property type="match status" value="1"/>
</dbReference>
<keyword evidence="3" id="KW-1185">Reference proteome</keyword>
<organism evidence="2 3">
    <name type="scientific">Rhodococcus jostii</name>
    <dbReference type="NCBI Taxonomy" id="132919"/>
    <lineage>
        <taxon>Bacteria</taxon>
        <taxon>Bacillati</taxon>
        <taxon>Actinomycetota</taxon>
        <taxon>Actinomycetes</taxon>
        <taxon>Mycobacteriales</taxon>
        <taxon>Nocardiaceae</taxon>
        <taxon>Rhodococcus</taxon>
    </lineage>
</organism>
<feature type="domain" description="HTH luxR-type" evidence="1">
    <location>
        <begin position="651"/>
        <end position="716"/>
    </location>
</feature>
<evidence type="ECO:0000259" key="1">
    <source>
        <dbReference type="PROSITE" id="PS50043"/>
    </source>
</evidence>
<dbReference type="Pfam" id="PF00196">
    <property type="entry name" value="GerE"/>
    <property type="match status" value="1"/>
</dbReference>
<dbReference type="PANTHER" id="PTHR47691">
    <property type="entry name" value="REGULATOR-RELATED"/>
    <property type="match status" value="1"/>
</dbReference>
<dbReference type="Gene3D" id="1.25.40.10">
    <property type="entry name" value="Tetratricopeptide repeat domain"/>
    <property type="match status" value="1"/>
</dbReference>
<dbReference type="EMBL" id="JAWLKA010000007">
    <property type="protein sequence ID" value="MDV6281745.1"/>
    <property type="molecule type" value="Genomic_DNA"/>
</dbReference>
<dbReference type="Pfam" id="PF25872">
    <property type="entry name" value="HTH_77"/>
    <property type="match status" value="1"/>
</dbReference>
<dbReference type="CDD" id="cd06170">
    <property type="entry name" value="LuxR_C_like"/>
    <property type="match status" value="1"/>
</dbReference>
<name>A0ABU4CDW5_RHOJO</name>
<dbReference type="InterPro" id="IPR016032">
    <property type="entry name" value="Sig_transdc_resp-reg_C-effctor"/>
</dbReference>
<protein>
    <submittedName>
        <fullName evidence="2">LuxR C-terminal-related transcriptional regulator</fullName>
    </submittedName>
</protein>
<dbReference type="SMART" id="SM00421">
    <property type="entry name" value="HTH_LUXR"/>
    <property type="match status" value="1"/>
</dbReference>
<dbReference type="Gene3D" id="1.10.10.10">
    <property type="entry name" value="Winged helix-like DNA-binding domain superfamily/Winged helix DNA-binding domain"/>
    <property type="match status" value="1"/>
</dbReference>
<dbReference type="SUPFAM" id="SSF46894">
    <property type="entry name" value="C-terminal effector domain of the bipartite response regulators"/>
    <property type="match status" value="1"/>
</dbReference>
<evidence type="ECO:0000313" key="2">
    <source>
        <dbReference type="EMBL" id="MDV6281745.1"/>
    </source>
</evidence>
<comment type="caution">
    <text evidence="2">The sequence shown here is derived from an EMBL/GenBank/DDBJ whole genome shotgun (WGS) entry which is preliminary data.</text>
</comment>
<dbReference type="InterPro" id="IPR058852">
    <property type="entry name" value="HTH_77"/>
</dbReference>
<dbReference type="RefSeq" id="WP_317568709.1">
    <property type="nucleotide sequence ID" value="NZ_JAWLKA010000007.1"/>
</dbReference>
<dbReference type="SUPFAM" id="SSF52540">
    <property type="entry name" value="P-loop containing nucleoside triphosphate hydrolases"/>
    <property type="match status" value="1"/>
</dbReference>
<dbReference type="PROSITE" id="PS50043">
    <property type="entry name" value="HTH_LUXR_2"/>
    <property type="match status" value="1"/>
</dbReference>
<dbReference type="PANTHER" id="PTHR47691:SF3">
    <property type="entry name" value="HTH-TYPE TRANSCRIPTIONAL REGULATOR RV0890C-RELATED"/>
    <property type="match status" value="1"/>
</dbReference>
<proteinExistence type="predicted"/>
<dbReference type="PRINTS" id="PR00038">
    <property type="entry name" value="HTHLUXR"/>
</dbReference>
<dbReference type="InterPro" id="IPR000792">
    <property type="entry name" value="Tscrpt_reg_LuxR_C"/>
</dbReference>
<accession>A0ABU4CDW5</accession>
<reference evidence="2 3" key="1">
    <citation type="submission" date="2023-10" db="EMBL/GenBank/DDBJ databases">
        <title>Development of a sustainable strategy for remediation of hydrocarbon-contaminated territories based on the waste exchange concept.</title>
        <authorList>
            <person name="Krivoruchko A."/>
        </authorList>
    </citation>
    <scope>NUCLEOTIDE SEQUENCE [LARGE SCALE GENOMIC DNA]</scope>
    <source>
        <strain evidence="2 3">IEGM 60</strain>
    </source>
</reference>
<sequence length="731" mass="79569">MGKTRLALRAAADVAHTFTGGVRLVELGDVHDARKLIGTLAASLAPEITAPSLDDLTEYLATQRALLVFDNCEHLVDDVAVVVGKLLRVCPDLRILATSRECLGIGGEATLALRPLATPDCHCPSSPSGLPSYEAVALFADRASAAVPGFGITEDNQFAIAKICQRLEGLPLPIELAARRLRALSAQQILEHLDDPCCFLTLGSRGAPARQQSLRSSLDWSYDLCSAAERCLWEVLSIFEDGFDLDAAEAVCAGYATSGELLDVLTSLINKSIITPEQTRGLVRYRMLATVRHYGLDKLRATDRHTTVLHRHRDWFIKLALHADACWLGSRQVELIDRLDRERANLYAVMSACLDEPRDAPCGLRIAIALRRFWVTRGLLDEGRHWLSHARAHQLPGRSFVQVTALCAESTLAGLQGRSREAFDLLAEARRFAALNLDPGVGQLVLRAEAEVSLATDDATTAAALFEITLEAIDASGDDTARLEALTGLGRALGHNGDLESAATYLQEALVISDAHGESVNRAVAHTALAAISKTGAPTRAAHHLDVALHLTRQLRSPVLAADLLHIAATLTADRHAERAAVLFEAAAAWQHRVGRIPTGAPANLDNVRARTTLRLGEREQSQAQQRGRRFSLDQAVAYALGEQPDRDERCTRSGDLLTPREWQVAQLIRQGSTNKVIAETLVISQRTAQGHVERILNKLGFTSRVHVAAWMTEREAVDPEAVLEVGWRGR</sequence>